<comment type="caution">
    <text evidence="3">The sequence shown here is derived from an EMBL/GenBank/DDBJ whole genome shotgun (WGS) entry which is preliminary data.</text>
</comment>
<accession>A0ABP7FT70</accession>
<keyword evidence="1" id="KW-0175">Coiled coil</keyword>
<protein>
    <submittedName>
        <fullName evidence="3">Zinc ribbon domain-containing protein</fullName>
    </submittedName>
</protein>
<proteinExistence type="predicted"/>
<name>A0ABP7FT70_9MICO</name>
<dbReference type="InterPro" id="IPR056003">
    <property type="entry name" value="CT398_CC_hairpin"/>
</dbReference>
<dbReference type="Pfam" id="PF24481">
    <property type="entry name" value="CT398_CC"/>
    <property type="match status" value="1"/>
</dbReference>
<sequence length="246" mass="26300">MALKASPEDQAILLELQAIDTKLQQLAHRANSLPELQTIASLSAEAEEARLAGVSDSGALEDARLELKRVESDVEVVETRIKRDVERLEATSSVKDVAGLETELASLRKRQSDLEDIELAVMERIEELEAAASATKAGHDELLVRIAEAEAARDAALATIEGERGHAIANRSIIVGKLPEDLLALYERQRERYGTGASLLQGGVSSASGVKLNESDMAAIRAAAPDDVVLCPDSNAILVRTSESGI</sequence>
<keyword evidence="4" id="KW-1185">Reference proteome</keyword>
<gene>
    <name evidence="3" type="ORF">GCM10022239_22450</name>
</gene>
<feature type="coiled-coil region" evidence="1">
    <location>
        <begin position="60"/>
        <end position="117"/>
    </location>
</feature>
<dbReference type="Gene3D" id="1.10.287.1490">
    <property type="match status" value="1"/>
</dbReference>
<dbReference type="Proteomes" id="UP001501004">
    <property type="component" value="Unassembled WGS sequence"/>
</dbReference>
<evidence type="ECO:0000256" key="1">
    <source>
        <dbReference type="SAM" id="Coils"/>
    </source>
</evidence>
<evidence type="ECO:0000313" key="3">
    <source>
        <dbReference type="EMBL" id="GAA3746384.1"/>
    </source>
</evidence>
<evidence type="ECO:0000313" key="4">
    <source>
        <dbReference type="Proteomes" id="UP001501004"/>
    </source>
</evidence>
<evidence type="ECO:0000259" key="2">
    <source>
        <dbReference type="Pfam" id="PF24481"/>
    </source>
</evidence>
<dbReference type="RefSeq" id="WP_344756684.1">
    <property type="nucleotide sequence ID" value="NZ_BAABAE010000003.1"/>
</dbReference>
<dbReference type="EMBL" id="BAABAE010000003">
    <property type="protein sequence ID" value="GAA3746384.1"/>
    <property type="molecule type" value="Genomic_DNA"/>
</dbReference>
<reference evidence="4" key="1">
    <citation type="journal article" date="2019" name="Int. J. Syst. Evol. Microbiol.">
        <title>The Global Catalogue of Microorganisms (GCM) 10K type strain sequencing project: providing services to taxonomists for standard genome sequencing and annotation.</title>
        <authorList>
            <consortium name="The Broad Institute Genomics Platform"/>
            <consortium name="The Broad Institute Genome Sequencing Center for Infectious Disease"/>
            <person name="Wu L."/>
            <person name="Ma J."/>
        </authorList>
    </citation>
    <scope>NUCLEOTIDE SEQUENCE [LARGE SCALE GENOMIC DNA]</scope>
    <source>
        <strain evidence="4">JCM 16949</strain>
    </source>
</reference>
<feature type="domain" description="CT398-like coiled coil hairpin" evidence="2">
    <location>
        <begin position="16"/>
        <end position="194"/>
    </location>
</feature>
<organism evidence="3 4">
    <name type="scientific">Leifsonella bigeumensis</name>
    <dbReference type="NCBI Taxonomy" id="433643"/>
    <lineage>
        <taxon>Bacteria</taxon>
        <taxon>Bacillati</taxon>
        <taxon>Actinomycetota</taxon>
        <taxon>Actinomycetes</taxon>
        <taxon>Micrococcales</taxon>
        <taxon>Microbacteriaceae</taxon>
        <taxon>Leifsonella</taxon>
    </lineage>
</organism>